<feature type="non-terminal residue" evidence="1">
    <location>
        <position position="294"/>
    </location>
</feature>
<evidence type="ECO:0000313" key="1">
    <source>
        <dbReference type="EMBL" id="EPR13893.1"/>
    </source>
</evidence>
<dbReference type="EMBL" id="ATAY01000013">
    <property type="protein sequence ID" value="EPR13893.1"/>
    <property type="molecule type" value="Genomic_DNA"/>
</dbReference>
<protein>
    <recommendedName>
        <fullName evidence="3">AAA domain-containing protein</fullName>
    </recommendedName>
</protein>
<sequence length="294" mass="33260">MMLYLCSHSNVNLFDWLNESSLVAQPFMLKKISSTQLDLSAFAKKEAISINYYKYLAIDLSTVVNDRETFKLAIQSIHIMNPKIKFLYVDIGNKTNTLQEVLKTFGDVPIITENPEEDMSRFKTQVTAGVQYTQQFLDTEKESRDNTKIFPSTTKGINEAFQKSEIKKDYLFKNQKVMVAVINAYPRAGATTLSINMAAYLKSIGATVSWVELNGELGHLEHIVNSTHGFTAVTENRFEREDVVYLKGEIPEEVNFVINDMSRVIQDESSEGALEFTKNCNVAILCGTSKPYEL</sequence>
<reference evidence="1 2" key="1">
    <citation type="journal article" date="2013" name="Genome Announc.">
        <title>Draft Genome Sequence of the Cellulolytic Bacterium Clostridium papyrosolvens C7 (ATCC 700395).</title>
        <authorList>
            <person name="Zepeda V."/>
            <person name="Dassa B."/>
            <person name="Borovok I."/>
            <person name="Lamed R."/>
            <person name="Bayer E.A."/>
            <person name="Cate J.H."/>
        </authorList>
    </citation>
    <scope>NUCLEOTIDE SEQUENCE [LARGE SCALE GENOMIC DNA]</scope>
    <source>
        <strain evidence="1 2">C7</strain>
    </source>
</reference>
<gene>
    <name evidence="1" type="ORF">L323_02055</name>
</gene>
<dbReference type="OrthoDB" id="2665969at2"/>
<comment type="caution">
    <text evidence="1">The sequence shown here is derived from an EMBL/GenBank/DDBJ whole genome shotgun (WGS) entry which is preliminary data.</text>
</comment>
<accession>U4R5M8</accession>
<dbReference type="RefSeq" id="WP_020814052.1">
    <property type="nucleotide sequence ID" value="NZ_ATAY01000013.1"/>
</dbReference>
<dbReference type="STRING" id="1330534.L323_02055"/>
<proteinExistence type="predicted"/>
<evidence type="ECO:0008006" key="3">
    <source>
        <dbReference type="Google" id="ProtNLM"/>
    </source>
</evidence>
<dbReference type="AlphaFoldDB" id="U4R5M8"/>
<name>U4R5M8_9FIRM</name>
<evidence type="ECO:0000313" key="2">
    <source>
        <dbReference type="Proteomes" id="UP000016860"/>
    </source>
</evidence>
<dbReference type="Proteomes" id="UP000016860">
    <property type="component" value="Unassembled WGS sequence"/>
</dbReference>
<organism evidence="1 2">
    <name type="scientific">Ruminiclostridium papyrosolvens C7</name>
    <dbReference type="NCBI Taxonomy" id="1330534"/>
    <lineage>
        <taxon>Bacteria</taxon>
        <taxon>Bacillati</taxon>
        <taxon>Bacillota</taxon>
        <taxon>Clostridia</taxon>
        <taxon>Eubacteriales</taxon>
        <taxon>Oscillospiraceae</taxon>
        <taxon>Ruminiclostridium</taxon>
    </lineage>
</organism>